<dbReference type="InterPro" id="IPR049317">
    <property type="entry name" value="GCIP-like_N"/>
</dbReference>
<reference evidence="2" key="1">
    <citation type="journal article" date="2017" name="Ticks Tick Borne Dis.">
        <title>An insight into the sialome of Hyalomma excavatum.</title>
        <authorList>
            <person name="Ribeiro J.M."/>
            <person name="Slovak M."/>
            <person name="Francischetti I.M."/>
        </authorList>
    </citation>
    <scope>NUCLEOTIDE SEQUENCE</scope>
    <source>
        <strain evidence="2">Samish</strain>
        <tissue evidence="2">Salivary glands</tissue>
    </source>
</reference>
<evidence type="ECO:0000259" key="1">
    <source>
        <dbReference type="Pfam" id="PF13324"/>
    </source>
</evidence>
<dbReference type="PANTHER" id="PTHR15492">
    <property type="entry name" value="CYCLIN D1-BINDING PROTEIN 1"/>
    <property type="match status" value="1"/>
</dbReference>
<dbReference type="GO" id="GO:0005634">
    <property type="term" value="C:nucleus"/>
    <property type="evidence" value="ECO:0007669"/>
    <property type="project" value="TreeGrafter"/>
</dbReference>
<proteinExistence type="evidence at transcript level"/>
<dbReference type="PANTHER" id="PTHR15492:SF1">
    <property type="entry name" value="CYCLIN-D1-BINDING PROTEIN 1"/>
    <property type="match status" value="1"/>
</dbReference>
<sequence length="289" mass="32146">LVHVVHTLSFSAQRACFAFSEPSLPVPSECDALVSGVKEACTAVLAVFCELPRSQGHTLRTEVADNLREVYDAVIDLVSSINSLSHSFFHAAARLRKKCDAIAKIPKDNKEAVSSILLTQYELISDAVHEIREVIDQEDALAMDLQRIPVRNGFTQPRALHLSPQERALLNPGIALAKTLRSTMRKVRAAVDSHGRCTNVQEIEELDRIADLTWVSSPLVDNFIIALNPPIVPTIVREHGAALKEHVLAMLDATKNCHLYNSAEENWFDLLERATSHHYQTLLLHVDEL</sequence>
<feature type="domain" description="Cyclin-D1-binding protein 1-like N-terminal" evidence="1">
    <location>
        <begin position="4"/>
        <end position="136"/>
    </location>
</feature>
<dbReference type="AlphaFoldDB" id="A0A131XMT8"/>
<dbReference type="Gene3D" id="1.20.1410.10">
    <property type="entry name" value="I/LWEQ domain"/>
    <property type="match status" value="1"/>
</dbReference>
<accession>A0A131XMT8</accession>
<organism evidence="2">
    <name type="scientific">Hyalomma excavatum</name>
    <dbReference type="NCBI Taxonomy" id="257692"/>
    <lineage>
        <taxon>Eukaryota</taxon>
        <taxon>Metazoa</taxon>
        <taxon>Ecdysozoa</taxon>
        <taxon>Arthropoda</taxon>
        <taxon>Chelicerata</taxon>
        <taxon>Arachnida</taxon>
        <taxon>Acari</taxon>
        <taxon>Parasitiformes</taxon>
        <taxon>Ixodida</taxon>
        <taxon>Ixodoidea</taxon>
        <taxon>Ixodidae</taxon>
        <taxon>Hyalomminae</taxon>
        <taxon>Hyalomma</taxon>
    </lineage>
</organism>
<dbReference type="EMBL" id="GEFH01001141">
    <property type="protein sequence ID" value="JAP67440.1"/>
    <property type="molecule type" value="mRNA"/>
</dbReference>
<protein>
    <submittedName>
        <fullName evidence="2">Putative cyclin-d1-binding protein 1 log isoform 2</fullName>
    </submittedName>
</protein>
<evidence type="ECO:0000313" key="2">
    <source>
        <dbReference type="EMBL" id="JAP67440.1"/>
    </source>
</evidence>
<dbReference type="Gene3D" id="1.20.1420.10">
    <property type="entry name" value="Talin, central domain"/>
    <property type="match status" value="1"/>
</dbReference>
<name>A0A131XMT8_9ACAR</name>
<feature type="non-terminal residue" evidence="2">
    <location>
        <position position="1"/>
    </location>
</feature>
<dbReference type="InterPro" id="IPR026907">
    <property type="entry name" value="GCIP-like"/>
</dbReference>
<dbReference type="Pfam" id="PF13324">
    <property type="entry name" value="GCIP_N"/>
    <property type="match status" value="1"/>
</dbReference>